<feature type="active site" description="Proton acceptor" evidence="9">
    <location>
        <position position="195"/>
    </location>
</feature>
<feature type="binding site" evidence="9">
    <location>
        <position position="260"/>
    </location>
    <ligand>
        <name>sn-glycerol 3-phosphate</name>
        <dbReference type="ChEBI" id="CHEBI:57597"/>
    </ligand>
</feature>
<feature type="binding site" evidence="9">
    <location>
        <position position="12"/>
    </location>
    <ligand>
        <name>NADPH</name>
        <dbReference type="ChEBI" id="CHEBI:57783"/>
    </ligand>
</feature>
<dbReference type="Gene3D" id="1.10.1040.10">
    <property type="entry name" value="N-(1-d-carboxylethyl)-l-norvaline Dehydrogenase, domain 2"/>
    <property type="match status" value="1"/>
</dbReference>
<keyword evidence="7 9" id="KW-0594">Phospholipid biosynthesis</keyword>
<comment type="caution">
    <text evidence="14">The sequence shown here is derived from an EMBL/GenBank/DDBJ whole genome shotgun (WGS) entry which is preliminary data.</text>
</comment>
<dbReference type="GO" id="GO:0047952">
    <property type="term" value="F:glycerol-3-phosphate dehydrogenase [NAD(P)+] activity"/>
    <property type="evidence" value="ECO:0007669"/>
    <property type="project" value="UniProtKB-EC"/>
</dbReference>
<keyword evidence="9" id="KW-0547">Nucleotide-binding</keyword>
<evidence type="ECO:0000313" key="14">
    <source>
        <dbReference type="EMBL" id="MBP2057660.1"/>
    </source>
</evidence>
<dbReference type="InterPro" id="IPR006168">
    <property type="entry name" value="G3P_DH_NAD-dep"/>
</dbReference>
<protein>
    <recommendedName>
        <fullName evidence="9">Glycerol-3-phosphate dehydrogenase [NAD(P)+]</fullName>
        <ecNumber evidence="9">1.1.1.94</ecNumber>
    </recommendedName>
    <alternativeName>
        <fullName evidence="9">NAD(P)(+)-dependent glycerol-3-phosphate dehydrogenase</fullName>
    </alternativeName>
    <alternativeName>
        <fullName evidence="9">NAD(P)H-dependent dihydroxyacetone-phosphate reductase</fullName>
    </alternativeName>
</protein>
<dbReference type="Gene3D" id="3.40.50.720">
    <property type="entry name" value="NAD(P)-binding Rossmann-like Domain"/>
    <property type="match status" value="1"/>
</dbReference>
<keyword evidence="5 9" id="KW-0520">NAD</keyword>
<feature type="binding site" evidence="9">
    <location>
        <position position="109"/>
    </location>
    <ligand>
        <name>NADPH</name>
        <dbReference type="ChEBI" id="CHEBI:57783"/>
    </ligand>
</feature>
<dbReference type="NCBIfam" id="NF000940">
    <property type="entry name" value="PRK00094.1-2"/>
    <property type="match status" value="1"/>
</dbReference>
<dbReference type="InterPro" id="IPR008927">
    <property type="entry name" value="6-PGluconate_DH-like_C_sf"/>
</dbReference>
<dbReference type="EMBL" id="JAGGLU010000003">
    <property type="protein sequence ID" value="MBP2057660.1"/>
    <property type="molecule type" value="Genomic_DNA"/>
</dbReference>
<evidence type="ECO:0000259" key="13">
    <source>
        <dbReference type="Pfam" id="PF07479"/>
    </source>
</evidence>
<feature type="binding site" evidence="9">
    <location>
        <position position="261"/>
    </location>
    <ligand>
        <name>sn-glycerol 3-phosphate</name>
        <dbReference type="ChEBI" id="CHEBI:57597"/>
    </ligand>
</feature>
<organism evidence="14 15">
    <name type="scientific">Lactobacillus colini</name>
    <dbReference type="NCBI Taxonomy" id="1819254"/>
    <lineage>
        <taxon>Bacteria</taxon>
        <taxon>Bacillati</taxon>
        <taxon>Bacillota</taxon>
        <taxon>Bacilli</taxon>
        <taxon>Lactobacillales</taxon>
        <taxon>Lactobacillaceae</taxon>
        <taxon>Lactobacillus</taxon>
    </lineage>
</organism>
<keyword evidence="6 9" id="KW-0443">Lipid metabolism</keyword>
<feature type="binding site" evidence="9">
    <location>
        <position position="144"/>
    </location>
    <ligand>
        <name>NADPH</name>
        <dbReference type="ChEBI" id="CHEBI:57783"/>
    </ligand>
</feature>
<comment type="similarity">
    <text evidence="1 9 10">Belongs to the NAD-dependent glycerol-3-phosphate dehydrogenase family.</text>
</comment>
<feature type="binding site" evidence="9">
    <location>
        <position position="286"/>
    </location>
    <ligand>
        <name>NADPH</name>
        <dbReference type="ChEBI" id="CHEBI:57783"/>
    </ligand>
</feature>
<reference evidence="14 15" key="1">
    <citation type="submission" date="2021-03" db="EMBL/GenBank/DDBJ databases">
        <title>Genomic Encyclopedia of Type Strains, Phase IV (KMG-IV): sequencing the most valuable type-strain genomes for metagenomic binning, comparative biology and taxonomic classification.</title>
        <authorList>
            <person name="Goeker M."/>
        </authorList>
    </citation>
    <scope>NUCLEOTIDE SEQUENCE [LARGE SCALE GENOMIC DNA]</scope>
    <source>
        <strain evidence="14 15">DSM 101872</strain>
    </source>
</reference>
<feature type="binding site" evidence="9">
    <location>
        <position position="249"/>
    </location>
    <ligand>
        <name>sn-glycerol 3-phosphate</name>
        <dbReference type="ChEBI" id="CHEBI:57597"/>
    </ligand>
</feature>
<evidence type="ECO:0000256" key="2">
    <source>
        <dbReference type="ARBA" id="ARBA00022516"/>
    </source>
</evidence>
<keyword evidence="3 9" id="KW-0521">NADP</keyword>
<evidence type="ECO:0000313" key="15">
    <source>
        <dbReference type="Proteomes" id="UP001519292"/>
    </source>
</evidence>
<evidence type="ECO:0000256" key="6">
    <source>
        <dbReference type="ARBA" id="ARBA00023098"/>
    </source>
</evidence>
<comment type="pathway">
    <text evidence="9">Membrane lipid metabolism; glycerophospholipid metabolism.</text>
</comment>
<keyword evidence="2 9" id="KW-0444">Lipid biosynthesis</keyword>
<dbReference type="PANTHER" id="PTHR11728">
    <property type="entry name" value="GLYCEROL-3-PHOSPHATE DEHYDROGENASE"/>
    <property type="match status" value="1"/>
</dbReference>
<comment type="function">
    <text evidence="9">Catalyzes the reduction of the glycolytic intermediate dihydroxyacetone phosphate (DHAP) to sn-glycerol 3-phosphate (G3P), the key precursor for phospholipid synthesis.</text>
</comment>
<evidence type="ECO:0000256" key="3">
    <source>
        <dbReference type="ARBA" id="ARBA00022857"/>
    </source>
</evidence>
<dbReference type="PROSITE" id="PS00957">
    <property type="entry name" value="NAD_G3PDH"/>
    <property type="match status" value="1"/>
</dbReference>
<evidence type="ECO:0000256" key="9">
    <source>
        <dbReference type="HAMAP-Rule" id="MF_00394"/>
    </source>
</evidence>
<evidence type="ECO:0000256" key="1">
    <source>
        <dbReference type="ARBA" id="ARBA00011009"/>
    </source>
</evidence>
<dbReference type="PANTHER" id="PTHR11728:SF1">
    <property type="entry name" value="GLYCEROL-3-PHOSPHATE DEHYDROGENASE [NAD(+)] 2, CHLOROPLASTIC"/>
    <property type="match status" value="1"/>
</dbReference>
<dbReference type="SUPFAM" id="SSF48179">
    <property type="entry name" value="6-phosphogluconate dehydrogenase C-terminal domain-like"/>
    <property type="match status" value="1"/>
</dbReference>
<dbReference type="HAMAP" id="MF_00394">
    <property type="entry name" value="NAD_Glyc3P_dehydrog"/>
    <property type="match status" value="1"/>
</dbReference>
<feature type="binding site" evidence="9">
    <location>
        <position position="109"/>
    </location>
    <ligand>
        <name>sn-glycerol 3-phosphate</name>
        <dbReference type="ChEBI" id="CHEBI:57597"/>
    </ligand>
</feature>
<dbReference type="PRINTS" id="PR00077">
    <property type="entry name" value="GPDHDRGNASE"/>
</dbReference>
<feature type="binding site" evidence="9">
    <location>
        <position position="140"/>
    </location>
    <ligand>
        <name>sn-glycerol 3-phosphate</name>
        <dbReference type="ChEBI" id="CHEBI:57597"/>
    </ligand>
</feature>
<sequence length="339" mass="36581">MKKIAVLGNGSWGSVLGSLLADNGNDVVLYGNIDSVNEEINKHHTNEHYMKNWKLNPNATATGDLEKALQGAEVVLFVLPTKAFRIVAKNVRKVLDKIGTKPLLITATKGIEPGTKKLTTEILAEEIYPEDQDKIVAISGPSHAENVAQKDLTAIACASTSVENAKEVQEMFSNDYLRLYTNSDLVGVEVGGAVKNVIAVAAGILVGKKYGDDAKAALMTRGLAEITRLGVNYFGAEPMTFSGLAGIGDLIVTCTSVNSRNWRAGKQLGEGKSLDYIIENMGQTVEGATTVKAVHELAQEKNIDMPISEAVYRVMYENANVDEEIKQMMGRSPKPEISL</sequence>
<keyword evidence="15" id="KW-1185">Reference proteome</keyword>
<comment type="subcellular location">
    <subcellularLocation>
        <location evidence="9">Cytoplasm</location>
    </subcellularLocation>
</comment>
<feature type="binding site" evidence="9">
    <location>
        <position position="195"/>
    </location>
    <ligand>
        <name>sn-glycerol 3-phosphate</name>
        <dbReference type="ChEBI" id="CHEBI:57597"/>
    </ligand>
</feature>
<evidence type="ECO:0000256" key="4">
    <source>
        <dbReference type="ARBA" id="ARBA00023002"/>
    </source>
</evidence>
<comment type="caution">
    <text evidence="9">Lacks conserved residue(s) required for the propagation of feature annotation.</text>
</comment>
<dbReference type="InterPro" id="IPR036291">
    <property type="entry name" value="NAD(P)-bd_dom_sf"/>
</dbReference>
<feature type="binding site" evidence="9">
    <location>
        <position position="11"/>
    </location>
    <ligand>
        <name>NADPH</name>
        <dbReference type="ChEBI" id="CHEBI:57783"/>
    </ligand>
</feature>
<dbReference type="Pfam" id="PF01210">
    <property type="entry name" value="NAD_Gly3P_dh_N"/>
    <property type="match status" value="1"/>
</dbReference>
<evidence type="ECO:0000256" key="11">
    <source>
        <dbReference type="RuleBase" id="RU000439"/>
    </source>
</evidence>
<evidence type="ECO:0000256" key="5">
    <source>
        <dbReference type="ARBA" id="ARBA00023027"/>
    </source>
</evidence>
<feature type="domain" description="Glycerol-3-phosphate dehydrogenase NAD-dependent C-terminal" evidence="13">
    <location>
        <begin position="184"/>
        <end position="325"/>
    </location>
</feature>
<dbReference type="SUPFAM" id="SSF51735">
    <property type="entry name" value="NAD(P)-binding Rossmann-fold domains"/>
    <property type="match status" value="1"/>
</dbReference>
<name>A0ABS4MD99_9LACO</name>
<dbReference type="EC" id="1.1.1.94" evidence="9"/>
<dbReference type="RefSeq" id="WP_209686402.1">
    <property type="nucleotide sequence ID" value="NZ_JAGGLU010000003.1"/>
</dbReference>
<evidence type="ECO:0000259" key="12">
    <source>
        <dbReference type="Pfam" id="PF01210"/>
    </source>
</evidence>
<feature type="binding site" evidence="9">
    <location>
        <position position="259"/>
    </location>
    <ligand>
        <name>sn-glycerol 3-phosphate</name>
        <dbReference type="ChEBI" id="CHEBI:57597"/>
    </ligand>
</feature>
<feature type="binding site" evidence="9">
    <location>
        <position position="260"/>
    </location>
    <ligand>
        <name>NADPH</name>
        <dbReference type="ChEBI" id="CHEBI:57783"/>
    </ligand>
</feature>
<evidence type="ECO:0000256" key="7">
    <source>
        <dbReference type="ARBA" id="ARBA00023209"/>
    </source>
</evidence>
<comment type="catalytic activity">
    <reaction evidence="9">
        <text>sn-glycerol 3-phosphate + NAD(+) = dihydroxyacetone phosphate + NADH + H(+)</text>
        <dbReference type="Rhea" id="RHEA:11092"/>
        <dbReference type="ChEBI" id="CHEBI:15378"/>
        <dbReference type="ChEBI" id="CHEBI:57540"/>
        <dbReference type="ChEBI" id="CHEBI:57597"/>
        <dbReference type="ChEBI" id="CHEBI:57642"/>
        <dbReference type="ChEBI" id="CHEBI:57945"/>
        <dbReference type="EC" id="1.1.1.94"/>
    </reaction>
</comment>
<dbReference type="Proteomes" id="UP001519292">
    <property type="component" value="Unassembled WGS sequence"/>
</dbReference>
<keyword evidence="8 9" id="KW-1208">Phospholipid metabolism</keyword>
<feature type="binding site" evidence="9">
    <location>
        <position position="142"/>
    </location>
    <ligand>
        <name>sn-glycerol 3-phosphate</name>
        <dbReference type="ChEBI" id="CHEBI:57597"/>
    </ligand>
</feature>
<evidence type="ECO:0000256" key="10">
    <source>
        <dbReference type="RuleBase" id="RU000437"/>
    </source>
</evidence>
<feature type="domain" description="Glycerol-3-phosphate dehydrogenase NAD-dependent N-terminal" evidence="12">
    <location>
        <begin position="3"/>
        <end position="163"/>
    </location>
</feature>
<dbReference type="InterPro" id="IPR006109">
    <property type="entry name" value="G3P_DH_NAD-dep_C"/>
</dbReference>
<feature type="binding site" evidence="9">
    <location>
        <position position="49"/>
    </location>
    <ligand>
        <name>NADPH</name>
        <dbReference type="ChEBI" id="CHEBI:57783"/>
    </ligand>
</feature>
<comment type="catalytic activity">
    <reaction evidence="9 11">
        <text>sn-glycerol 3-phosphate + NADP(+) = dihydroxyacetone phosphate + NADPH + H(+)</text>
        <dbReference type="Rhea" id="RHEA:11096"/>
        <dbReference type="ChEBI" id="CHEBI:15378"/>
        <dbReference type="ChEBI" id="CHEBI:57597"/>
        <dbReference type="ChEBI" id="CHEBI:57642"/>
        <dbReference type="ChEBI" id="CHEBI:57783"/>
        <dbReference type="ChEBI" id="CHEBI:58349"/>
        <dbReference type="EC" id="1.1.1.94"/>
    </reaction>
</comment>
<keyword evidence="9" id="KW-0963">Cytoplasm</keyword>
<dbReference type="Pfam" id="PF07479">
    <property type="entry name" value="NAD_Gly3P_dh_C"/>
    <property type="match status" value="1"/>
</dbReference>
<dbReference type="PIRSF" id="PIRSF000114">
    <property type="entry name" value="Glycerol-3-P_dh"/>
    <property type="match status" value="1"/>
</dbReference>
<dbReference type="InterPro" id="IPR013328">
    <property type="entry name" value="6PGD_dom2"/>
</dbReference>
<evidence type="ECO:0000256" key="8">
    <source>
        <dbReference type="ARBA" id="ARBA00023264"/>
    </source>
</evidence>
<keyword evidence="4 9" id="KW-0560">Oxidoreductase</keyword>
<gene>
    <name evidence="9" type="primary">gpsA</name>
    <name evidence="14" type="ORF">J2Z60_000831</name>
</gene>
<dbReference type="InterPro" id="IPR011128">
    <property type="entry name" value="G3P_DH_NAD-dep_N"/>
</dbReference>
<dbReference type="NCBIfam" id="NF000942">
    <property type="entry name" value="PRK00094.1-4"/>
    <property type="match status" value="1"/>
</dbReference>
<accession>A0ABS4MD99</accession>
<proteinExistence type="inferred from homology"/>
<dbReference type="NCBIfam" id="NF000941">
    <property type="entry name" value="PRK00094.1-3"/>
    <property type="match status" value="1"/>
</dbReference>